<dbReference type="Proteomes" id="UP000278222">
    <property type="component" value="Unassembled WGS sequence"/>
</dbReference>
<dbReference type="PANTHER" id="PTHR47561:SF1">
    <property type="entry name" value="POLYSACCHARIDE DEACETYLASE FAMILY PROTEIN (AFU_ORTHOLOGUE AFUA_6G05030)"/>
    <property type="match status" value="1"/>
</dbReference>
<gene>
    <name evidence="6" type="ORF">EDC65_4425</name>
</gene>
<evidence type="ECO:0000256" key="3">
    <source>
        <dbReference type="ARBA" id="ARBA00020071"/>
    </source>
</evidence>
<feature type="domain" description="NodB homology" evidence="5">
    <location>
        <begin position="47"/>
        <end position="269"/>
    </location>
</feature>
<comment type="similarity">
    <text evidence="2">Belongs to the polysaccharide deacetylase family.</text>
</comment>
<evidence type="ECO:0000256" key="4">
    <source>
        <dbReference type="ARBA" id="ARBA00032976"/>
    </source>
</evidence>
<dbReference type="GO" id="GO:0005975">
    <property type="term" value="P:carbohydrate metabolic process"/>
    <property type="evidence" value="ECO:0007669"/>
    <property type="project" value="InterPro"/>
</dbReference>
<evidence type="ECO:0000313" key="7">
    <source>
        <dbReference type="Proteomes" id="UP000278222"/>
    </source>
</evidence>
<dbReference type="SUPFAM" id="SSF88713">
    <property type="entry name" value="Glycoside hydrolase/deacetylase"/>
    <property type="match status" value="1"/>
</dbReference>
<dbReference type="EMBL" id="RJKX01000016">
    <property type="protein sequence ID" value="ROP83776.1"/>
    <property type="molecule type" value="Genomic_DNA"/>
</dbReference>
<dbReference type="PROSITE" id="PS51677">
    <property type="entry name" value="NODB"/>
    <property type="match status" value="1"/>
</dbReference>
<dbReference type="Gene3D" id="3.20.20.370">
    <property type="entry name" value="Glycoside hydrolase/deacetylase"/>
    <property type="match status" value="1"/>
</dbReference>
<dbReference type="PANTHER" id="PTHR47561">
    <property type="entry name" value="POLYSACCHARIDE DEACETYLASE FAMILY PROTEIN (AFU_ORTHOLOGUE AFUA_6G05030)"/>
    <property type="match status" value="1"/>
</dbReference>
<protein>
    <recommendedName>
        <fullName evidence="3">Chitooligosaccharide deacetylase</fullName>
    </recommendedName>
    <alternativeName>
        <fullName evidence="4">Nodulation protein B</fullName>
    </alternativeName>
</protein>
<accession>A0A3N1KZZ0</accession>
<evidence type="ECO:0000259" key="5">
    <source>
        <dbReference type="PROSITE" id="PS51677"/>
    </source>
</evidence>
<evidence type="ECO:0000313" key="6">
    <source>
        <dbReference type="EMBL" id="ROP83776.1"/>
    </source>
</evidence>
<organism evidence="6 7">
    <name type="scientific">Stella humosa</name>
    <dbReference type="NCBI Taxonomy" id="94"/>
    <lineage>
        <taxon>Bacteria</taxon>
        <taxon>Pseudomonadati</taxon>
        <taxon>Pseudomonadota</taxon>
        <taxon>Alphaproteobacteria</taxon>
        <taxon>Rhodospirillales</taxon>
        <taxon>Stellaceae</taxon>
        <taxon>Stella</taxon>
    </lineage>
</organism>
<dbReference type="InterPro" id="IPR002509">
    <property type="entry name" value="NODB_dom"/>
</dbReference>
<dbReference type="GO" id="GO:0016810">
    <property type="term" value="F:hydrolase activity, acting on carbon-nitrogen (but not peptide) bonds"/>
    <property type="evidence" value="ECO:0007669"/>
    <property type="project" value="InterPro"/>
</dbReference>
<dbReference type="CDD" id="cd10938">
    <property type="entry name" value="CE4_HpPgdA_like"/>
    <property type="match status" value="1"/>
</dbReference>
<proteinExistence type="inferred from homology"/>
<dbReference type="Pfam" id="PF01522">
    <property type="entry name" value="Polysacc_deac_1"/>
    <property type="match status" value="1"/>
</dbReference>
<dbReference type="InterPro" id="IPR011330">
    <property type="entry name" value="Glyco_hydro/deAcase_b/a-brl"/>
</dbReference>
<dbReference type="RefSeq" id="WP_245978480.1">
    <property type="nucleotide sequence ID" value="NZ_AP019700.1"/>
</dbReference>
<dbReference type="InterPro" id="IPR037950">
    <property type="entry name" value="PgdA-like"/>
</dbReference>
<dbReference type="AlphaFoldDB" id="A0A3N1KZZ0"/>
<sequence>MIVPSMLQIEDPPPIRWPNGAKCAVMLTFDFDAETLWLARDPENAKRPGLLSMGLYGARVGVPKILELLNDFELKATFFVPGWTAERHTARCEAMLKNGHEIGHHGYLHEWIDPDFPDKEVEALDRGLEALHRVLGVRPAGYRSPAGETSANMIRLLAERGFLYDTSMMDTITPYRHRLDDGSPGPIELPWRWMIDDAVYTLFSIKTPRALFPPSQILDTWQTEFEEIYRWGGLFDLVMHPQFIGQPNRLAMLRRFIQFMQKFPDVWFATGEEIARCAAEQM</sequence>
<evidence type="ECO:0000256" key="2">
    <source>
        <dbReference type="ARBA" id="ARBA00010973"/>
    </source>
</evidence>
<keyword evidence="7" id="KW-1185">Reference proteome</keyword>
<reference evidence="6 7" key="1">
    <citation type="submission" date="2018-11" db="EMBL/GenBank/DDBJ databases">
        <title>Genomic Encyclopedia of Type Strains, Phase IV (KMG-IV): sequencing the most valuable type-strain genomes for metagenomic binning, comparative biology and taxonomic classification.</title>
        <authorList>
            <person name="Goeker M."/>
        </authorList>
    </citation>
    <scope>NUCLEOTIDE SEQUENCE [LARGE SCALE GENOMIC DNA]</scope>
    <source>
        <strain evidence="6 7">DSM 5900</strain>
    </source>
</reference>
<evidence type="ECO:0000256" key="1">
    <source>
        <dbReference type="ARBA" id="ARBA00003236"/>
    </source>
</evidence>
<name>A0A3N1KZZ0_9PROT</name>
<comment type="caution">
    <text evidence="6">The sequence shown here is derived from an EMBL/GenBank/DDBJ whole genome shotgun (WGS) entry which is preliminary data.</text>
</comment>
<comment type="function">
    <text evidence="1">Is involved in generating a small heat-stable compound (Nod), an acylated oligomer of N-acetylglucosamine, that stimulates mitosis in various plant protoplasts.</text>
</comment>